<evidence type="ECO:0000313" key="3">
    <source>
        <dbReference type="Proteomes" id="UP000015453"/>
    </source>
</evidence>
<gene>
    <name evidence="2" type="ORF">M569_15225</name>
</gene>
<evidence type="ECO:0000256" key="1">
    <source>
        <dbReference type="SAM" id="MobiDB-lite"/>
    </source>
</evidence>
<dbReference type="EMBL" id="AUSU01008249">
    <property type="protein sequence ID" value="EPS59580.1"/>
    <property type="molecule type" value="Genomic_DNA"/>
</dbReference>
<proteinExistence type="predicted"/>
<feature type="region of interest" description="Disordered" evidence="1">
    <location>
        <begin position="1"/>
        <end position="142"/>
    </location>
</feature>
<keyword evidence="3" id="KW-1185">Reference proteome</keyword>
<feature type="compositionally biased region" description="Polar residues" evidence="1">
    <location>
        <begin position="41"/>
        <end position="51"/>
    </location>
</feature>
<dbReference type="Proteomes" id="UP000015453">
    <property type="component" value="Unassembled WGS sequence"/>
</dbReference>
<protein>
    <submittedName>
        <fullName evidence="2">Uncharacterized protein</fullName>
    </submittedName>
</protein>
<name>S8BY96_9LAMI</name>
<evidence type="ECO:0000313" key="2">
    <source>
        <dbReference type="EMBL" id="EPS59580.1"/>
    </source>
</evidence>
<feature type="non-terminal residue" evidence="2">
    <location>
        <position position="142"/>
    </location>
</feature>
<dbReference type="AlphaFoldDB" id="S8BY96"/>
<comment type="caution">
    <text evidence="2">The sequence shown here is derived from an EMBL/GenBank/DDBJ whole genome shotgun (WGS) entry which is preliminary data.</text>
</comment>
<organism evidence="2 3">
    <name type="scientific">Genlisea aurea</name>
    <dbReference type="NCBI Taxonomy" id="192259"/>
    <lineage>
        <taxon>Eukaryota</taxon>
        <taxon>Viridiplantae</taxon>
        <taxon>Streptophyta</taxon>
        <taxon>Embryophyta</taxon>
        <taxon>Tracheophyta</taxon>
        <taxon>Spermatophyta</taxon>
        <taxon>Magnoliopsida</taxon>
        <taxon>eudicotyledons</taxon>
        <taxon>Gunneridae</taxon>
        <taxon>Pentapetalae</taxon>
        <taxon>asterids</taxon>
        <taxon>lamiids</taxon>
        <taxon>Lamiales</taxon>
        <taxon>Lentibulariaceae</taxon>
        <taxon>Genlisea</taxon>
    </lineage>
</organism>
<feature type="non-terminal residue" evidence="2">
    <location>
        <position position="1"/>
    </location>
</feature>
<reference evidence="2 3" key="1">
    <citation type="journal article" date="2013" name="BMC Genomics">
        <title>The miniature genome of a carnivorous plant Genlisea aurea contains a low number of genes and short non-coding sequences.</title>
        <authorList>
            <person name="Leushkin E.V."/>
            <person name="Sutormin R.A."/>
            <person name="Nabieva E.R."/>
            <person name="Penin A.A."/>
            <person name="Kondrashov A.S."/>
            <person name="Logacheva M.D."/>
        </authorList>
    </citation>
    <scope>NUCLEOTIDE SEQUENCE [LARGE SCALE GENOMIC DNA]</scope>
</reference>
<accession>S8BY96</accession>
<feature type="compositionally biased region" description="Polar residues" evidence="1">
    <location>
        <begin position="91"/>
        <end position="104"/>
    </location>
</feature>
<sequence length="142" mass="14628">PRPNGPPLNLGDTNISTRYSVPPPNINRDPIAAQTRPDGSPLQQGATSSAQPRLLVPPPQTARDPLAAQTKPDGLSQSLHGAVAKPKLSVPQPQGFSPSAQVSARQEIPQPLGAALSDQQAIPPMAHQPPLAPQIGPIGGPP</sequence>